<dbReference type="AlphaFoldDB" id="A0A6L2PY99"/>
<keyword evidence="2" id="KW-1185">Reference proteome</keyword>
<evidence type="ECO:0000313" key="1">
    <source>
        <dbReference type="EMBL" id="GFG36570.1"/>
    </source>
</evidence>
<name>A0A6L2PY99_COPFO</name>
<gene>
    <name evidence="1" type="ORF">Cfor_06187</name>
</gene>
<accession>A0A6L2PY99</accession>
<organism evidence="1 2">
    <name type="scientific">Coptotermes formosanus</name>
    <name type="common">Formosan subterranean termite</name>
    <dbReference type="NCBI Taxonomy" id="36987"/>
    <lineage>
        <taxon>Eukaryota</taxon>
        <taxon>Metazoa</taxon>
        <taxon>Ecdysozoa</taxon>
        <taxon>Arthropoda</taxon>
        <taxon>Hexapoda</taxon>
        <taxon>Insecta</taxon>
        <taxon>Pterygota</taxon>
        <taxon>Neoptera</taxon>
        <taxon>Polyneoptera</taxon>
        <taxon>Dictyoptera</taxon>
        <taxon>Blattodea</taxon>
        <taxon>Blattoidea</taxon>
        <taxon>Termitoidae</taxon>
        <taxon>Rhinotermitidae</taxon>
        <taxon>Coptotermes</taxon>
    </lineage>
</organism>
<comment type="caution">
    <text evidence="1">The sequence shown here is derived from an EMBL/GenBank/DDBJ whole genome shotgun (WGS) entry which is preliminary data.</text>
</comment>
<protein>
    <submittedName>
        <fullName evidence="1">Uncharacterized protein</fullName>
    </submittedName>
</protein>
<dbReference type="EMBL" id="BLKM01006251">
    <property type="protein sequence ID" value="GFG36570.1"/>
    <property type="molecule type" value="Genomic_DNA"/>
</dbReference>
<feature type="non-terminal residue" evidence="1">
    <location>
        <position position="163"/>
    </location>
</feature>
<dbReference type="Proteomes" id="UP000502823">
    <property type="component" value="Unassembled WGS sequence"/>
</dbReference>
<proteinExistence type="predicted"/>
<reference evidence="2" key="1">
    <citation type="submission" date="2020-01" db="EMBL/GenBank/DDBJ databases">
        <title>Draft genome sequence of the Termite Coptotermes fromosanus.</title>
        <authorList>
            <person name="Itakura S."/>
            <person name="Yosikawa Y."/>
            <person name="Umezawa K."/>
        </authorList>
    </citation>
    <scope>NUCLEOTIDE SEQUENCE [LARGE SCALE GENOMIC DNA]</scope>
</reference>
<evidence type="ECO:0000313" key="2">
    <source>
        <dbReference type="Proteomes" id="UP000502823"/>
    </source>
</evidence>
<sequence>MKPVFLEKIFRQHFSGLLTSFFTDRTCFYEVLRFSDVFYTTNIPIEEPEKFQYIWDSQKFGTNYSIAIMGKSKDQARQSNKAWLNFTTPDCFYYCPNDLTKCVPPKPENISVVVKPVMFSKYDVTVSWAKPVLQPTYFIVKAFKGNDHVLNDDDDTEEKIVEG</sequence>
<dbReference type="InParanoid" id="A0A6L2PY99"/>